<dbReference type="AlphaFoldDB" id="A0ABD2IQ35"/>
<keyword evidence="3" id="KW-1185">Reference proteome</keyword>
<dbReference type="Pfam" id="PF00004">
    <property type="entry name" value="AAA"/>
    <property type="match status" value="1"/>
</dbReference>
<dbReference type="InterPro" id="IPR027417">
    <property type="entry name" value="P-loop_NTPase"/>
</dbReference>
<dbReference type="Proteomes" id="UP001620626">
    <property type="component" value="Unassembled WGS sequence"/>
</dbReference>
<organism evidence="2 3">
    <name type="scientific">Heterodera trifolii</name>
    <dbReference type="NCBI Taxonomy" id="157864"/>
    <lineage>
        <taxon>Eukaryota</taxon>
        <taxon>Metazoa</taxon>
        <taxon>Ecdysozoa</taxon>
        <taxon>Nematoda</taxon>
        <taxon>Chromadorea</taxon>
        <taxon>Rhabditida</taxon>
        <taxon>Tylenchina</taxon>
        <taxon>Tylenchomorpha</taxon>
        <taxon>Tylenchoidea</taxon>
        <taxon>Heteroderidae</taxon>
        <taxon>Heteroderinae</taxon>
        <taxon>Heterodera</taxon>
    </lineage>
</organism>
<evidence type="ECO:0000313" key="3">
    <source>
        <dbReference type="Proteomes" id="UP001620626"/>
    </source>
</evidence>
<evidence type="ECO:0000259" key="1">
    <source>
        <dbReference type="Pfam" id="PF00004"/>
    </source>
</evidence>
<dbReference type="InterPro" id="IPR050304">
    <property type="entry name" value="MT-severing_AAA_ATPase"/>
</dbReference>
<sequence>MQMLFRNNTRTMTFSVAKIYRNRWPFCPISARVTAFQLGSAAERLLLFGPPGAGKSFIAHKIAIDADVTFTEMEALSENQLRFTKGRTLKTEKSEASIELQNVEKTDGFLFIGTSLKLFEDDFINRLLHIPLPFEPRRKALIRLFLFIHWTQTVGLTEGELQLLSEHFCGFSANDLNAMVNRARLNAMDNGEVLGYEHFDQTINALLCGEE</sequence>
<dbReference type="EMBL" id="JBICBT010001137">
    <property type="protein sequence ID" value="KAL3081331.1"/>
    <property type="molecule type" value="Genomic_DNA"/>
</dbReference>
<dbReference type="PANTHER" id="PTHR23074:SF83">
    <property type="entry name" value="VACUOLAR PROTEIN SORTING-ASSOCIATED PROTEIN 4A"/>
    <property type="match status" value="1"/>
</dbReference>
<dbReference type="InterPro" id="IPR003959">
    <property type="entry name" value="ATPase_AAA_core"/>
</dbReference>
<name>A0ABD2IQ35_9BILA</name>
<comment type="caution">
    <text evidence="2">The sequence shown here is derived from an EMBL/GenBank/DDBJ whole genome shotgun (WGS) entry which is preliminary data.</text>
</comment>
<gene>
    <name evidence="2" type="ORF">niasHT_039808</name>
</gene>
<evidence type="ECO:0000313" key="2">
    <source>
        <dbReference type="EMBL" id="KAL3081331.1"/>
    </source>
</evidence>
<proteinExistence type="predicted"/>
<dbReference type="Gene3D" id="3.40.50.300">
    <property type="entry name" value="P-loop containing nucleotide triphosphate hydrolases"/>
    <property type="match status" value="1"/>
</dbReference>
<protein>
    <recommendedName>
        <fullName evidence="1">ATPase AAA-type core domain-containing protein</fullName>
    </recommendedName>
</protein>
<feature type="domain" description="ATPase AAA-type core" evidence="1">
    <location>
        <begin position="45"/>
        <end position="77"/>
    </location>
</feature>
<dbReference type="PANTHER" id="PTHR23074">
    <property type="entry name" value="AAA DOMAIN-CONTAINING"/>
    <property type="match status" value="1"/>
</dbReference>
<accession>A0ABD2IQ35</accession>
<reference evidence="2 3" key="1">
    <citation type="submission" date="2024-10" db="EMBL/GenBank/DDBJ databases">
        <authorList>
            <person name="Kim D."/>
        </authorList>
    </citation>
    <scope>NUCLEOTIDE SEQUENCE [LARGE SCALE GENOMIC DNA]</scope>
    <source>
        <strain evidence="2">BH-2024</strain>
    </source>
</reference>
<dbReference type="SUPFAM" id="SSF52540">
    <property type="entry name" value="P-loop containing nucleoside triphosphate hydrolases"/>
    <property type="match status" value="1"/>
</dbReference>